<comment type="caution">
    <text evidence="3">The sequence shown here is derived from an EMBL/GenBank/DDBJ whole genome shotgun (WGS) entry which is preliminary data.</text>
</comment>
<feature type="domain" description="CBS" evidence="2">
    <location>
        <begin position="351"/>
        <end position="409"/>
    </location>
</feature>
<dbReference type="InterPro" id="IPR006669">
    <property type="entry name" value="MgtE_transporter"/>
</dbReference>
<dbReference type="SUPFAM" id="SSF50346">
    <property type="entry name" value="PRC-barrel domain"/>
    <property type="match status" value="1"/>
</dbReference>
<gene>
    <name evidence="3" type="ORF">UV59_C0025G0003</name>
</gene>
<dbReference type="PROSITE" id="PS51371">
    <property type="entry name" value="CBS"/>
    <property type="match status" value="2"/>
</dbReference>
<dbReference type="InterPro" id="IPR000644">
    <property type="entry name" value="CBS_dom"/>
</dbReference>
<dbReference type="PANTHER" id="PTHR43773">
    <property type="entry name" value="MAGNESIUM TRANSPORTER MGTE"/>
    <property type="match status" value="1"/>
</dbReference>
<dbReference type="Gene3D" id="3.10.580.10">
    <property type="entry name" value="CBS-domain"/>
    <property type="match status" value="1"/>
</dbReference>
<evidence type="ECO:0000313" key="4">
    <source>
        <dbReference type="Proteomes" id="UP000034543"/>
    </source>
</evidence>
<evidence type="ECO:0000256" key="1">
    <source>
        <dbReference type="PROSITE-ProRule" id="PRU00703"/>
    </source>
</evidence>
<dbReference type="SMART" id="SM00116">
    <property type="entry name" value="CBS"/>
    <property type="match status" value="1"/>
</dbReference>
<dbReference type="Pfam" id="PF05239">
    <property type="entry name" value="PRC"/>
    <property type="match status" value="1"/>
</dbReference>
<evidence type="ECO:0000259" key="2">
    <source>
        <dbReference type="PROSITE" id="PS51371"/>
    </source>
</evidence>
<dbReference type="Proteomes" id="UP000034543">
    <property type="component" value="Unassembled WGS sequence"/>
</dbReference>
<dbReference type="PANTHER" id="PTHR43773:SF1">
    <property type="entry name" value="MAGNESIUM TRANSPORTER MGTE"/>
    <property type="match status" value="1"/>
</dbReference>
<protein>
    <submittedName>
        <fullName evidence="3">MgtE intracellular region</fullName>
    </submittedName>
</protein>
<dbReference type="InterPro" id="IPR006668">
    <property type="entry name" value="Mg_transptr_MgtE_intracell_dom"/>
</dbReference>
<dbReference type="Pfam" id="PF03448">
    <property type="entry name" value="MgtE_N"/>
    <property type="match status" value="1"/>
</dbReference>
<reference evidence="3 4" key="1">
    <citation type="journal article" date="2015" name="Nature">
        <title>rRNA introns, odd ribosomes, and small enigmatic genomes across a large radiation of phyla.</title>
        <authorList>
            <person name="Brown C.T."/>
            <person name="Hug L.A."/>
            <person name="Thomas B.C."/>
            <person name="Sharon I."/>
            <person name="Castelle C.J."/>
            <person name="Singh A."/>
            <person name="Wilkins M.J."/>
            <person name="Williams K.H."/>
            <person name="Banfield J.F."/>
        </authorList>
    </citation>
    <scope>NUCLEOTIDE SEQUENCE [LARGE SCALE GENOMIC DNA]</scope>
</reference>
<dbReference type="Gene3D" id="2.30.30.240">
    <property type="entry name" value="PRC-barrel domain"/>
    <property type="match status" value="1"/>
</dbReference>
<keyword evidence="1" id="KW-0129">CBS domain</keyword>
<dbReference type="CDD" id="cd04606">
    <property type="entry name" value="CBS_pair_Mg_transporter"/>
    <property type="match status" value="1"/>
</dbReference>
<dbReference type="InterPro" id="IPR046342">
    <property type="entry name" value="CBS_dom_sf"/>
</dbReference>
<dbReference type="SUPFAM" id="SSF54631">
    <property type="entry name" value="CBS-domain pair"/>
    <property type="match status" value="1"/>
</dbReference>
<dbReference type="InterPro" id="IPR027275">
    <property type="entry name" value="PRC-brl_dom"/>
</dbReference>
<dbReference type="InterPro" id="IPR011033">
    <property type="entry name" value="PRC_barrel-like_sf"/>
</dbReference>
<dbReference type="EMBL" id="LCFB01000025">
    <property type="protein sequence ID" value="KKS84182.1"/>
    <property type="molecule type" value="Genomic_DNA"/>
</dbReference>
<dbReference type="SMART" id="SM00924">
    <property type="entry name" value="MgtE_N"/>
    <property type="match status" value="1"/>
</dbReference>
<feature type="domain" description="CBS" evidence="2">
    <location>
        <begin position="285"/>
        <end position="349"/>
    </location>
</feature>
<dbReference type="Pfam" id="PF00571">
    <property type="entry name" value="CBS"/>
    <property type="match status" value="1"/>
</dbReference>
<proteinExistence type="predicted"/>
<organism evidence="3 4">
    <name type="scientific">Candidatus Gottesmanbacteria bacterium GW2011_GWA1_43_11</name>
    <dbReference type="NCBI Taxonomy" id="1618436"/>
    <lineage>
        <taxon>Bacteria</taxon>
        <taxon>Candidatus Gottesmaniibacteriota</taxon>
    </lineage>
</organism>
<evidence type="ECO:0000313" key="3">
    <source>
        <dbReference type="EMBL" id="KKS84182.1"/>
    </source>
</evidence>
<dbReference type="AlphaFoldDB" id="A0A0G1CF75"/>
<dbReference type="GO" id="GO:0015095">
    <property type="term" value="F:magnesium ion transmembrane transporter activity"/>
    <property type="evidence" value="ECO:0007669"/>
    <property type="project" value="InterPro"/>
</dbReference>
<dbReference type="STRING" id="1618436.UV59_C0025G0003"/>
<name>A0A0G1CF75_9BACT</name>
<accession>A0A0G1CF75</accession>
<sequence length="426" mass="48750">MEVYLSELLGRKIFNKSKENIGTLEDLVVRELDKRHPPISGLLIKRGRKKDLVYIPAHDVDEVSTKQMRLTTDIVDLTPFQRRENEIQLVNDMYDKQIVDIDDRRLTRVNDLLLEVEKPVIRLRGVDVSVLGLLHRLHIPSIFGILKHNIVDWEDAQFLGGQGQVKFNVQYKNLESLHAVDIARIIFEGPGYKQGSKVLAALKDPIAADIIEELSPKLQKNLIESMRLEDVADVIKHMPPDKAADLFISLGPAYAQKVFPLLNKEDGQKILALLSYPEHTTGAYMTTDYLAVSADLNFEEATKLIQDSEEVPDFAYYIYVLENKLSNKLVGVLAAHEFLLAQRRSRIESIMKKRPFVAYPQDHIKKTIRRMYRYNISALPVVSKSENKLLGIVTFRDAISVYLPRRLKARIRQVFTNGFSSEQNYG</sequence>
<dbReference type="SUPFAM" id="SSF158791">
    <property type="entry name" value="MgtE N-terminal domain-like"/>
    <property type="match status" value="1"/>
</dbReference>
<dbReference type="GO" id="GO:0016020">
    <property type="term" value="C:membrane"/>
    <property type="evidence" value="ECO:0007669"/>
    <property type="project" value="InterPro"/>
</dbReference>
<dbReference type="InterPro" id="IPR038076">
    <property type="entry name" value="MgtE_N_sf"/>
</dbReference>
<dbReference type="Gene3D" id="1.25.60.10">
    <property type="entry name" value="MgtE N-terminal domain-like"/>
    <property type="match status" value="1"/>
</dbReference>